<organism evidence="2">
    <name type="scientific">viral metagenome</name>
    <dbReference type="NCBI Taxonomy" id="1070528"/>
    <lineage>
        <taxon>unclassified sequences</taxon>
        <taxon>metagenomes</taxon>
        <taxon>organismal metagenomes</taxon>
    </lineage>
</organism>
<dbReference type="Gene3D" id="1.20.1260.10">
    <property type="match status" value="2"/>
</dbReference>
<dbReference type="EMBL" id="MN739997">
    <property type="protein sequence ID" value="QHT82217.1"/>
    <property type="molecule type" value="Genomic_DNA"/>
</dbReference>
<protein>
    <recommendedName>
        <fullName evidence="1">DUF305 domain-containing protein</fullName>
    </recommendedName>
</protein>
<accession>A0A6C0HPA2</accession>
<sequence length="171" mass="20196">MITHHEVAVYMSENHLQNTKNPVILDILRNVIRLQNYEINLMKDSKIDDNHNKDFNDETSNKNIKMDKSYIYTQGDFVYPNVPYLTNTFCDPGFFDMSHNKKLHNMSDAMYIQHMIPHHQVAVDMSKKILNTTNNDFIIDLAYKIIRSQQLEITKLYYLSVSKNMFESNIL</sequence>
<evidence type="ECO:0000313" key="2">
    <source>
        <dbReference type="EMBL" id="QHT82217.1"/>
    </source>
</evidence>
<dbReference type="PANTHER" id="PTHR36933:SF1">
    <property type="entry name" value="SLL0788 PROTEIN"/>
    <property type="match status" value="1"/>
</dbReference>
<reference evidence="2" key="1">
    <citation type="journal article" date="2020" name="Nature">
        <title>Giant virus diversity and host interactions through global metagenomics.</title>
        <authorList>
            <person name="Schulz F."/>
            <person name="Roux S."/>
            <person name="Paez-Espino D."/>
            <person name="Jungbluth S."/>
            <person name="Walsh D.A."/>
            <person name="Denef V.J."/>
            <person name="McMahon K.D."/>
            <person name="Konstantinidis K.T."/>
            <person name="Eloe-Fadrosh E.A."/>
            <person name="Kyrpides N.C."/>
            <person name="Woyke T."/>
        </authorList>
    </citation>
    <scope>NUCLEOTIDE SEQUENCE</scope>
    <source>
        <strain evidence="2">GVMAG-M-3300023184-161</strain>
    </source>
</reference>
<dbReference type="InterPro" id="IPR005183">
    <property type="entry name" value="DUF305_CopM-like"/>
</dbReference>
<dbReference type="InterPro" id="IPR012347">
    <property type="entry name" value="Ferritin-like"/>
</dbReference>
<name>A0A6C0HPA2_9ZZZZ</name>
<dbReference type="AlphaFoldDB" id="A0A6C0HPA2"/>
<feature type="domain" description="DUF305" evidence="1">
    <location>
        <begin position="107"/>
        <end position="156"/>
    </location>
</feature>
<dbReference type="PANTHER" id="PTHR36933">
    <property type="entry name" value="SLL0788 PROTEIN"/>
    <property type="match status" value="1"/>
</dbReference>
<dbReference type="Pfam" id="PF03713">
    <property type="entry name" value="DUF305"/>
    <property type="match status" value="2"/>
</dbReference>
<proteinExistence type="predicted"/>
<feature type="domain" description="DUF305" evidence="1">
    <location>
        <begin position="1"/>
        <end position="44"/>
    </location>
</feature>
<evidence type="ECO:0000259" key="1">
    <source>
        <dbReference type="Pfam" id="PF03713"/>
    </source>
</evidence>